<evidence type="ECO:0000256" key="2">
    <source>
        <dbReference type="SAM" id="Phobius"/>
    </source>
</evidence>
<dbReference type="AlphaFoldDB" id="A0A1F7J1Z0"/>
<feature type="coiled-coil region" evidence="1">
    <location>
        <begin position="109"/>
        <end position="162"/>
    </location>
</feature>
<reference evidence="3 4" key="1">
    <citation type="journal article" date="2016" name="Nat. Commun.">
        <title>Thousands of microbial genomes shed light on interconnected biogeochemical processes in an aquifer system.</title>
        <authorList>
            <person name="Anantharaman K."/>
            <person name="Brown C.T."/>
            <person name="Hug L.A."/>
            <person name="Sharon I."/>
            <person name="Castelle C.J."/>
            <person name="Probst A.J."/>
            <person name="Thomas B.C."/>
            <person name="Singh A."/>
            <person name="Wilkins M.J."/>
            <person name="Karaoz U."/>
            <person name="Brodie E.L."/>
            <person name="Williams K.H."/>
            <person name="Hubbard S.S."/>
            <person name="Banfield J.F."/>
        </authorList>
    </citation>
    <scope>NUCLEOTIDE SEQUENCE [LARGE SCALE GENOMIC DNA]</scope>
</reference>
<protein>
    <submittedName>
        <fullName evidence="3">Uncharacterized protein</fullName>
    </submittedName>
</protein>
<accession>A0A1F7J1Z0</accession>
<dbReference type="EMBL" id="MGAQ01000029">
    <property type="protein sequence ID" value="OGK49622.1"/>
    <property type="molecule type" value="Genomic_DNA"/>
</dbReference>
<name>A0A1F7J1Z0_9BACT</name>
<keyword evidence="2" id="KW-0812">Transmembrane</keyword>
<keyword evidence="2" id="KW-0472">Membrane</keyword>
<dbReference type="Proteomes" id="UP000178558">
    <property type="component" value="Unassembled WGS sequence"/>
</dbReference>
<feature type="transmembrane region" description="Helical" evidence="2">
    <location>
        <begin position="12"/>
        <end position="38"/>
    </location>
</feature>
<evidence type="ECO:0000313" key="4">
    <source>
        <dbReference type="Proteomes" id="UP000178558"/>
    </source>
</evidence>
<organism evidence="3 4">
    <name type="scientific">Candidatus Roizmanbacteria bacterium RIFCSPLOWO2_01_FULL_40_42</name>
    <dbReference type="NCBI Taxonomy" id="1802066"/>
    <lineage>
        <taxon>Bacteria</taxon>
        <taxon>Candidatus Roizmaniibacteriota</taxon>
    </lineage>
</organism>
<comment type="caution">
    <text evidence="3">The sequence shown here is derived from an EMBL/GenBank/DDBJ whole genome shotgun (WGS) entry which is preliminary data.</text>
</comment>
<gene>
    <name evidence="3" type="ORF">A3B50_04180</name>
</gene>
<sequence>MLTPQIDQLPQWVVIAQQLGVPTILGAAIGLGSSYLLFKLATKREGIKWKQDIAEKILKEVYSYNVVVINLFHPGQPFNKEGFIEAARKFNEVEAVADLFVSSDVQSNLEKIKSLILEMKDEIDEKFKQGHLKGNRRELLSGKKYYEELDKLKENLRKWLRDS</sequence>
<evidence type="ECO:0000256" key="1">
    <source>
        <dbReference type="SAM" id="Coils"/>
    </source>
</evidence>
<keyword evidence="2" id="KW-1133">Transmembrane helix</keyword>
<keyword evidence="1" id="KW-0175">Coiled coil</keyword>
<evidence type="ECO:0000313" key="3">
    <source>
        <dbReference type="EMBL" id="OGK49622.1"/>
    </source>
</evidence>
<proteinExistence type="predicted"/>